<keyword evidence="2" id="KW-1185">Reference proteome</keyword>
<reference evidence="1" key="1">
    <citation type="submission" date="2019-10" db="EMBL/GenBank/DDBJ databases">
        <authorList>
            <consortium name="DOE Joint Genome Institute"/>
            <person name="Kuo A."/>
            <person name="Miyauchi S."/>
            <person name="Kiss E."/>
            <person name="Drula E."/>
            <person name="Kohler A."/>
            <person name="Sanchez-Garcia M."/>
            <person name="Andreopoulos B."/>
            <person name="Barry K.W."/>
            <person name="Bonito G."/>
            <person name="Buee M."/>
            <person name="Carver A."/>
            <person name="Chen C."/>
            <person name="Cichocki N."/>
            <person name="Clum A."/>
            <person name="Culley D."/>
            <person name="Crous P.W."/>
            <person name="Fauchery L."/>
            <person name="Girlanda M."/>
            <person name="Hayes R."/>
            <person name="Keri Z."/>
            <person name="Labutti K."/>
            <person name="Lipzen A."/>
            <person name="Lombard V."/>
            <person name="Magnuson J."/>
            <person name="Maillard F."/>
            <person name="Morin E."/>
            <person name="Murat C."/>
            <person name="Nolan M."/>
            <person name="Ohm R."/>
            <person name="Pangilinan J."/>
            <person name="Pereira M."/>
            <person name="Perotto S."/>
            <person name="Peter M."/>
            <person name="Riley R."/>
            <person name="Sitrit Y."/>
            <person name="Stielow B."/>
            <person name="Szollosi G."/>
            <person name="Zifcakova L."/>
            <person name="Stursova M."/>
            <person name="Spatafora J.W."/>
            <person name="Tedersoo L."/>
            <person name="Vaario L.-M."/>
            <person name="Yamada A."/>
            <person name="Yan M."/>
            <person name="Wang P."/>
            <person name="Xu J."/>
            <person name="Bruns T."/>
            <person name="Baldrian P."/>
            <person name="Vilgalys R."/>
            <person name="Henrissat B."/>
            <person name="Grigoriev I.V."/>
            <person name="Hibbett D."/>
            <person name="Nagy L.G."/>
            <person name="Martin F.M."/>
        </authorList>
    </citation>
    <scope>NUCLEOTIDE SEQUENCE</scope>
    <source>
        <strain evidence="1">P2</strain>
    </source>
</reference>
<proteinExistence type="predicted"/>
<evidence type="ECO:0000313" key="2">
    <source>
        <dbReference type="Proteomes" id="UP000886501"/>
    </source>
</evidence>
<evidence type="ECO:0000313" key="1">
    <source>
        <dbReference type="EMBL" id="KAF9653221.1"/>
    </source>
</evidence>
<name>A0ACB6ZVS6_THEGA</name>
<comment type="caution">
    <text evidence="1">The sequence shown here is derived from an EMBL/GenBank/DDBJ whole genome shotgun (WGS) entry which is preliminary data.</text>
</comment>
<protein>
    <submittedName>
        <fullName evidence="1">ARM repeat-containing protein</fullName>
    </submittedName>
</protein>
<dbReference type="Proteomes" id="UP000886501">
    <property type="component" value="Unassembled WGS sequence"/>
</dbReference>
<organism evidence="1 2">
    <name type="scientific">Thelephora ganbajun</name>
    <name type="common">Ganba fungus</name>
    <dbReference type="NCBI Taxonomy" id="370292"/>
    <lineage>
        <taxon>Eukaryota</taxon>
        <taxon>Fungi</taxon>
        <taxon>Dikarya</taxon>
        <taxon>Basidiomycota</taxon>
        <taxon>Agaricomycotina</taxon>
        <taxon>Agaricomycetes</taxon>
        <taxon>Thelephorales</taxon>
        <taxon>Thelephoraceae</taxon>
        <taxon>Thelephora</taxon>
    </lineage>
</organism>
<accession>A0ACB6ZVS6</accession>
<sequence length="628" mass="68950">MEYLKSLGSAAVSTIVQKSGLNLPFSLGAKNNAFEGKTIWSLYDATKRDDGSPVSVFEFDAASNPHKKKHLPLANNALKKLRTIRHPDVLKFVDAVTTDTTVYIMTERVRPLSSVIDGWSSKAAKDRETWLLWGLHRISVALSFVNDQAASTHGNIHIDSIFLSPSGEWRLGGFEVLSNPKDESAVLYTLGTLLPDPNTYASPEVKSSGWSILKNNNPSAADSYGFGLIIHFVFNPSQLAPPTSHPPHPPPQPSSRGAIPGGIFPLFKKLLTPDPRSRMTVKTFLDVGMSEVAGEGSGFFSHNRLVNICQDLDNFALSGDSEKSNMIRMLKESADSLPPEFATHRVLPALVSALERGGASASAASIVPLLLQLGTNVSIDEEYVTAVIGPVVSLFASPDRGVRMALLDNLDEFKDKMDKKMVVDKIWPHLQTGFTDTVVILREATIRAISQLSDKLSDRILNNDLLRHLARLQSDQEASIRTNACILVGRLGPTLGYSTKRKVLVPAFTKALKDPFVHARVAGLMGFMATIDCFELDELASKVIPSMSFTLLDSEKLVRDQAFKAIALFVKKLEEHAAAMVCYKSVLPSRTDDCDTNSRGSQKQQGNRVRCLHRSVLQGRMHPARRIW</sequence>
<dbReference type="EMBL" id="MU117965">
    <property type="protein sequence ID" value="KAF9653221.1"/>
    <property type="molecule type" value="Genomic_DNA"/>
</dbReference>
<reference evidence="1" key="2">
    <citation type="journal article" date="2020" name="Nat. Commun.">
        <title>Large-scale genome sequencing of mycorrhizal fungi provides insights into the early evolution of symbiotic traits.</title>
        <authorList>
            <person name="Miyauchi S."/>
            <person name="Kiss E."/>
            <person name="Kuo A."/>
            <person name="Drula E."/>
            <person name="Kohler A."/>
            <person name="Sanchez-Garcia M."/>
            <person name="Morin E."/>
            <person name="Andreopoulos B."/>
            <person name="Barry K.W."/>
            <person name="Bonito G."/>
            <person name="Buee M."/>
            <person name="Carver A."/>
            <person name="Chen C."/>
            <person name="Cichocki N."/>
            <person name="Clum A."/>
            <person name="Culley D."/>
            <person name="Crous P.W."/>
            <person name="Fauchery L."/>
            <person name="Girlanda M."/>
            <person name="Hayes R.D."/>
            <person name="Keri Z."/>
            <person name="LaButti K."/>
            <person name="Lipzen A."/>
            <person name="Lombard V."/>
            <person name="Magnuson J."/>
            <person name="Maillard F."/>
            <person name="Murat C."/>
            <person name="Nolan M."/>
            <person name="Ohm R.A."/>
            <person name="Pangilinan J."/>
            <person name="Pereira M.F."/>
            <person name="Perotto S."/>
            <person name="Peter M."/>
            <person name="Pfister S."/>
            <person name="Riley R."/>
            <person name="Sitrit Y."/>
            <person name="Stielow J.B."/>
            <person name="Szollosi G."/>
            <person name="Zifcakova L."/>
            <person name="Stursova M."/>
            <person name="Spatafora J.W."/>
            <person name="Tedersoo L."/>
            <person name="Vaario L.M."/>
            <person name="Yamada A."/>
            <person name="Yan M."/>
            <person name="Wang P."/>
            <person name="Xu J."/>
            <person name="Bruns T."/>
            <person name="Baldrian P."/>
            <person name="Vilgalys R."/>
            <person name="Dunand C."/>
            <person name="Henrissat B."/>
            <person name="Grigoriev I.V."/>
            <person name="Hibbett D."/>
            <person name="Nagy L.G."/>
            <person name="Martin F.M."/>
        </authorList>
    </citation>
    <scope>NUCLEOTIDE SEQUENCE</scope>
    <source>
        <strain evidence="1">P2</strain>
    </source>
</reference>
<gene>
    <name evidence="1" type="ORF">BDM02DRAFT_3238598</name>
</gene>